<keyword evidence="3" id="KW-1185">Reference proteome</keyword>
<reference evidence="2 3" key="1">
    <citation type="submission" date="2019-08" db="EMBL/GenBank/DDBJ databases">
        <title>Whole genome of Aphis craccivora.</title>
        <authorList>
            <person name="Voronova N.V."/>
            <person name="Shulinski R.S."/>
            <person name="Bandarenka Y.V."/>
            <person name="Zhorov D.G."/>
            <person name="Warner D."/>
        </authorList>
    </citation>
    <scope>NUCLEOTIDE SEQUENCE [LARGE SCALE GENOMIC DNA]</scope>
    <source>
        <strain evidence="2">180601</strain>
        <tissue evidence="2">Whole Body</tissue>
    </source>
</reference>
<proteinExistence type="predicted"/>
<feature type="region of interest" description="Disordered" evidence="1">
    <location>
        <begin position="1"/>
        <end position="31"/>
    </location>
</feature>
<evidence type="ECO:0000313" key="2">
    <source>
        <dbReference type="EMBL" id="KAF0770450.1"/>
    </source>
</evidence>
<dbReference type="OrthoDB" id="7391208at2759"/>
<dbReference type="Proteomes" id="UP000478052">
    <property type="component" value="Unassembled WGS sequence"/>
</dbReference>
<feature type="compositionally biased region" description="Basic and acidic residues" evidence="1">
    <location>
        <begin position="1"/>
        <end position="15"/>
    </location>
</feature>
<name>A0A6G0ZH49_APHCR</name>
<comment type="caution">
    <text evidence="2">The sequence shown here is derived from an EMBL/GenBank/DDBJ whole genome shotgun (WGS) entry which is preliminary data.</text>
</comment>
<evidence type="ECO:0000313" key="3">
    <source>
        <dbReference type="Proteomes" id="UP000478052"/>
    </source>
</evidence>
<accession>A0A6G0ZH49</accession>
<gene>
    <name evidence="2" type="ORF">FWK35_00008795</name>
</gene>
<organism evidence="2 3">
    <name type="scientific">Aphis craccivora</name>
    <name type="common">Cowpea aphid</name>
    <dbReference type="NCBI Taxonomy" id="307492"/>
    <lineage>
        <taxon>Eukaryota</taxon>
        <taxon>Metazoa</taxon>
        <taxon>Ecdysozoa</taxon>
        <taxon>Arthropoda</taxon>
        <taxon>Hexapoda</taxon>
        <taxon>Insecta</taxon>
        <taxon>Pterygota</taxon>
        <taxon>Neoptera</taxon>
        <taxon>Paraneoptera</taxon>
        <taxon>Hemiptera</taxon>
        <taxon>Sternorrhyncha</taxon>
        <taxon>Aphidomorpha</taxon>
        <taxon>Aphidoidea</taxon>
        <taxon>Aphididae</taxon>
        <taxon>Aphidini</taxon>
        <taxon>Aphis</taxon>
        <taxon>Aphis</taxon>
    </lineage>
</organism>
<dbReference type="EMBL" id="VUJU01000434">
    <property type="protein sequence ID" value="KAF0770450.1"/>
    <property type="molecule type" value="Genomic_DNA"/>
</dbReference>
<protein>
    <submittedName>
        <fullName evidence="2">Uncharacterized protein</fullName>
    </submittedName>
</protein>
<dbReference type="AlphaFoldDB" id="A0A6G0ZH49"/>
<sequence>MGSGKCARENVELQKKRQRPKLEQQPYNSGNLRPHAQLQVLPAGGLMTFTSNANRIAPIALISSVLLDVAELFESALAVGTLVRLLAGVDANVLDQLVVGAERLETLLALVWFAHFQAAAT</sequence>
<evidence type="ECO:0000256" key="1">
    <source>
        <dbReference type="SAM" id="MobiDB-lite"/>
    </source>
</evidence>